<reference evidence="4" key="1">
    <citation type="journal article" date="2023" name="GigaByte">
        <title>Genome assembly of the bearded iris, Iris pallida Lam.</title>
        <authorList>
            <person name="Bruccoleri R.E."/>
            <person name="Oakeley E.J."/>
            <person name="Faust A.M.E."/>
            <person name="Altorfer M."/>
            <person name="Dessus-Babus S."/>
            <person name="Burckhardt D."/>
            <person name="Oertli M."/>
            <person name="Naumann U."/>
            <person name="Petersen F."/>
            <person name="Wong J."/>
        </authorList>
    </citation>
    <scope>NUCLEOTIDE SEQUENCE</scope>
    <source>
        <strain evidence="4">GSM-AAB239-AS_SAM_17_03QT</strain>
    </source>
</reference>
<keyword evidence="5" id="KW-1185">Reference proteome</keyword>
<dbReference type="Pfam" id="PF00012">
    <property type="entry name" value="HSP70"/>
    <property type="match status" value="1"/>
</dbReference>
<dbReference type="GO" id="GO:0140662">
    <property type="term" value="F:ATP-dependent protein folding chaperone"/>
    <property type="evidence" value="ECO:0007669"/>
    <property type="project" value="InterPro"/>
</dbReference>
<dbReference type="GO" id="GO:0005829">
    <property type="term" value="C:cytosol"/>
    <property type="evidence" value="ECO:0007669"/>
    <property type="project" value="TreeGrafter"/>
</dbReference>
<dbReference type="GO" id="GO:0005634">
    <property type="term" value="C:nucleus"/>
    <property type="evidence" value="ECO:0007669"/>
    <property type="project" value="TreeGrafter"/>
</dbReference>
<keyword evidence="1" id="KW-0547">Nucleotide-binding</keyword>
<reference evidence="4" key="2">
    <citation type="submission" date="2023-04" db="EMBL/GenBank/DDBJ databases">
        <authorList>
            <person name="Bruccoleri R.E."/>
            <person name="Oakeley E.J."/>
            <person name="Faust A.-M."/>
            <person name="Dessus-Babus S."/>
            <person name="Altorfer M."/>
            <person name="Burckhardt D."/>
            <person name="Oertli M."/>
            <person name="Naumann U."/>
            <person name="Petersen F."/>
            <person name="Wong J."/>
        </authorList>
    </citation>
    <scope>NUCLEOTIDE SEQUENCE</scope>
    <source>
        <strain evidence="4">GSM-AAB239-AS_SAM_17_03QT</strain>
        <tissue evidence="4">Leaf</tissue>
    </source>
</reference>
<feature type="region of interest" description="Disordered" evidence="3">
    <location>
        <begin position="1"/>
        <end position="37"/>
    </location>
</feature>
<dbReference type="EMBL" id="JANAVB010025800">
    <property type="protein sequence ID" value="KAJ6820035.1"/>
    <property type="molecule type" value="Genomic_DNA"/>
</dbReference>
<evidence type="ECO:0000256" key="2">
    <source>
        <dbReference type="ARBA" id="ARBA00022840"/>
    </source>
</evidence>
<keyword evidence="2" id="KW-0067">ATP-binding</keyword>
<evidence type="ECO:0000313" key="4">
    <source>
        <dbReference type="EMBL" id="KAJ6820035.1"/>
    </source>
</evidence>
<dbReference type="SUPFAM" id="SSF53067">
    <property type="entry name" value="Actin-like ATPase domain"/>
    <property type="match status" value="1"/>
</dbReference>
<evidence type="ECO:0000256" key="1">
    <source>
        <dbReference type="ARBA" id="ARBA00022741"/>
    </source>
</evidence>
<dbReference type="AlphaFoldDB" id="A0AAX6FVD3"/>
<name>A0AAX6FVD3_IRIPA</name>
<dbReference type="Gene3D" id="3.30.420.40">
    <property type="match status" value="1"/>
</dbReference>
<sequence>MSPTHWTRPTKPSPLYPNNRTRHTTPSPPRHHLHHHYPQNQTVNKTLKSVVVPCLRHRIPIPSSSAVVDCCIGIPVYFTDLQRRAVMDATAIAGLQPLRLFHGTTATMPLAEPPRTSASTSAADGRVLVRTLRAPGLPLP</sequence>
<dbReference type="PANTHER" id="PTHR45639">
    <property type="entry name" value="HSC70CB, ISOFORM G-RELATED"/>
    <property type="match status" value="1"/>
</dbReference>
<protein>
    <submittedName>
        <fullName evidence="4">Uncharacterized protein</fullName>
    </submittedName>
</protein>
<dbReference type="FunFam" id="3.30.420.40:FF:000171">
    <property type="entry name" value="Heat shock 70 kDa protein 4"/>
    <property type="match status" value="1"/>
</dbReference>
<gene>
    <name evidence="4" type="ORF">M6B38_399000</name>
</gene>
<dbReference type="InterPro" id="IPR013126">
    <property type="entry name" value="Hsp_70_fam"/>
</dbReference>
<dbReference type="GO" id="GO:0005524">
    <property type="term" value="F:ATP binding"/>
    <property type="evidence" value="ECO:0007669"/>
    <property type="project" value="UniProtKB-KW"/>
</dbReference>
<dbReference type="InterPro" id="IPR043129">
    <property type="entry name" value="ATPase_NBD"/>
</dbReference>
<evidence type="ECO:0000256" key="3">
    <source>
        <dbReference type="SAM" id="MobiDB-lite"/>
    </source>
</evidence>
<comment type="caution">
    <text evidence="4">The sequence shown here is derived from an EMBL/GenBank/DDBJ whole genome shotgun (WGS) entry which is preliminary data.</text>
</comment>
<proteinExistence type="predicted"/>
<evidence type="ECO:0000313" key="5">
    <source>
        <dbReference type="Proteomes" id="UP001140949"/>
    </source>
</evidence>
<organism evidence="4 5">
    <name type="scientific">Iris pallida</name>
    <name type="common">Sweet iris</name>
    <dbReference type="NCBI Taxonomy" id="29817"/>
    <lineage>
        <taxon>Eukaryota</taxon>
        <taxon>Viridiplantae</taxon>
        <taxon>Streptophyta</taxon>
        <taxon>Embryophyta</taxon>
        <taxon>Tracheophyta</taxon>
        <taxon>Spermatophyta</taxon>
        <taxon>Magnoliopsida</taxon>
        <taxon>Liliopsida</taxon>
        <taxon>Asparagales</taxon>
        <taxon>Iridaceae</taxon>
        <taxon>Iridoideae</taxon>
        <taxon>Irideae</taxon>
        <taxon>Iris</taxon>
    </lineage>
</organism>
<accession>A0AAX6FVD3</accession>
<dbReference type="Proteomes" id="UP001140949">
    <property type="component" value="Unassembled WGS sequence"/>
</dbReference>
<dbReference type="PANTHER" id="PTHR45639:SF4">
    <property type="entry name" value="HSC70CB, ISOFORM G"/>
    <property type="match status" value="1"/>
</dbReference>